<keyword evidence="2" id="KW-1185">Reference proteome</keyword>
<dbReference type="EMBL" id="BAABJQ010000018">
    <property type="protein sequence ID" value="GAA5193111.1"/>
    <property type="molecule type" value="Genomic_DNA"/>
</dbReference>
<evidence type="ECO:0000313" key="2">
    <source>
        <dbReference type="Proteomes" id="UP001501570"/>
    </source>
</evidence>
<proteinExistence type="predicted"/>
<reference evidence="2" key="1">
    <citation type="journal article" date="2019" name="Int. J. Syst. Evol. Microbiol.">
        <title>The Global Catalogue of Microorganisms (GCM) 10K type strain sequencing project: providing services to taxonomists for standard genome sequencing and annotation.</title>
        <authorList>
            <consortium name="The Broad Institute Genomics Platform"/>
            <consortium name="The Broad Institute Genome Sequencing Center for Infectious Disease"/>
            <person name="Wu L."/>
            <person name="Ma J."/>
        </authorList>
    </citation>
    <scope>NUCLEOTIDE SEQUENCE [LARGE SCALE GENOMIC DNA]</scope>
    <source>
        <strain evidence="2">JCM 18304</strain>
    </source>
</reference>
<comment type="caution">
    <text evidence="1">The sequence shown here is derived from an EMBL/GenBank/DDBJ whole genome shotgun (WGS) entry which is preliminary data.</text>
</comment>
<accession>A0ABP9S9J3</accession>
<protein>
    <submittedName>
        <fullName evidence="1">Uncharacterized protein</fullName>
    </submittedName>
</protein>
<gene>
    <name evidence="1" type="ORF">GCM10023322_54250</name>
</gene>
<dbReference type="Proteomes" id="UP001501570">
    <property type="component" value="Unassembled WGS sequence"/>
</dbReference>
<evidence type="ECO:0000313" key="1">
    <source>
        <dbReference type="EMBL" id="GAA5193111.1"/>
    </source>
</evidence>
<sequence length="75" mass="7406">MTSRIIAAIATITAVATQDLHPSDGIGGASRRRVISGTAGAWSAASGPGSVITAEVTPAIVGCARLLGTPVAHRI</sequence>
<name>A0ABP9S9J3_9ACTN</name>
<organism evidence="1 2">
    <name type="scientific">Rugosimonospora acidiphila</name>
    <dbReference type="NCBI Taxonomy" id="556531"/>
    <lineage>
        <taxon>Bacteria</taxon>
        <taxon>Bacillati</taxon>
        <taxon>Actinomycetota</taxon>
        <taxon>Actinomycetes</taxon>
        <taxon>Micromonosporales</taxon>
        <taxon>Micromonosporaceae</taxon>
        <taxon>Rugosimonospora</taxon>
    </lineage>
</organism>